<evidence type="ECO:0000259" key="5">
    <source>
        <dbReference type="Pfam" id="PF25789"/>
    </source>
</evidence>
<dbReference type="EMBL" id="PNEN01000503">
    <property type="protein sequence ID" value="PPJ56983.1"/>
    <property type="molecule type" value="Genomic_DNA"/>
</dbReference>
<gene>
    <name evidence="6" type="ORF">CBER1_00525</name>
</gene>
<sequence>MTHEDDNDALAKYLSSLDLSVHPNGATNNATTATSRLTQEAQAMMDQQQRRPSAFVSHRSVQDVTANFIAASGQLKAGELVKDEYFTLFEAVGALEIMDPKMDSGFVEPTDTFEPEWKVMDEDRISGEEALWIMDELMRLEMLFHEGYPLSQNVFTSLHIFRLVDPGNTYPYHLTSSKGKTSFTQSVLRIYCLAVIKSCQLALECIQAQTYYEEEDFVTYLFGRELCPNISVDEVTQSLSDVITGMLEDCKNDQSEVEIGLAVALIQRLEIRYHLLCSLERIPESAATVSYWTRLREQFNQATSNHALAKALPSAFSHKVQRQLASSTPPRPMPEMTWEEAQQKWIRLCDDILAGYNCTASENVKSPHLLQSAIWSFSSRNPAPNTFARAKLQELITSDERVAEDVSHFDLMLADIRELVLPLDPLADPASFMVEATHDVRHRTTRILEDFMIKAFGEYLNLYRVICQNRDRMRRLFTQSITLFDETEALALEADDEIMKITSSQIASSEQSEVYYPVWTWTRIYKLRLVQWSIQLGFESDLYQDDGVYQMYDVLTSVFAQIERSTRTSILSAMAQAKNRKRHTSLVARESSIRWLSSLQQEAHAQQNLAVVLATFWEFLSKVDVLPMAEQRPYHNEQRQYEARMKPFIKVQYQVIPSLDDLRKCKSNRAAHPYNPTEVQSHLEAIMGFSRNASHPRTILEELKQVRDATPQEDSFRLQELKNLEATCWAIKIALGQIVNICKKVGKEHESSPRLSLKGVVTVTLPEARGRKHMCWVVPKIIEVAAP</sequence>
<dbReference type="InterPro" id="IPR057983">
    <property type="entry name" value="NAA35-like_N"/>
</dbReference>
<reference evidence="7" key="1">
    <citation type="journal article" date="2017" name="bioRxiv">
        <title>Conservation of a gene cluster reveals novel cercosporin biosynthetic mechanisms and extends production to the genus Colletotrichum.</title>
        <authorList>
            <person name="de Jonge R."/>
            <person name="Ebert M.K."/>
            <person name="Huitt-Roehl C.R."/>
            <person name="Pal P."/>
            <person name="Suttle J.C."/>
            <person name="Spanner R.E."/>
            <person name="Neubauer J.D."/>
            <person name="Jurick W.M.II."/>
            <person name="Stott K.A."/>
            <person name="Secor G.A."/>
            <person name="Thomma B.P.H.J."/>
            <person name="Van de Peer Y."/>
            <person name="Townsend C.A."/>
            <person name="Bolton M.D."/>
        </authorList>
    </citation>
    <scope>NUCLEOTIDE SEQUENCE [LARGE SCALE GENOMIC DNA]</scope>
    <source>
        <strain evidence="7">CBS538.71</strain>
    </source>
</reference>
<evidence type="ECO:0000256" key="1">
    <source>
        <dbReference type="ARBA" id="ARBA00004496"/>
    </source>
</evidence>
<name>A0A2S6CBC0_9PEZI</name>
<evidence type="ECO:0000256" key="3">
    <source>
        <dbReference type="ARBA" id="ARBA00022490"/>
    </source>
</evidence>
<keyword evidence="3" id="KW-0963">Cytoplasm</keyword>
<dbReference type="OrthoDB" id="269405at2759"/>
<protein>
    <submittedName>
        <fullName evidence="6">Uncharacterized protein</fullName>
    </submittedName>
</protein>
<organism evidence="6 7">
    <name type="scientific">Cercospora berteroae</name>
    <dbReference type="NCBI Taxonomy" id="357750"/>
    <lineage>
        <taxon>Eukaryota</taxon>
        <taxon>Fungi</taxon>
        <taxon>Dikarya</taxon>
        <taxon>Ascomycota</taxon>
        <taxon>Pezizomycotina</taxon>
        <taxon>Dothideomycetes</taxon>
        <taxon>Dothideomycetidae</taxon>
        <taxon>Mycosphaerellales</taxon>
        <taxon>Mycosphaerellaceae</taxon>
        <taxon>Cercospora</taxon>
    </lineage>
</organism>
<dbReference type="GO" id="GO:0031417">
    <property type="term" value="C:NatC complex"/>
    <property type="evidence" value="ECO:0007669"/>
    <property type="project" value="InterPro"/>
</dbReference>
<comment type="similarity">
    <text evidence="2">Belongs to the MAK10 family.</text>
</comment>
<evidence type="ECO:0000313" key="7">
    <source>
        <dbReference type="Proteomes" id="UP000237631"/>
    </source>
</evidence>
<dbReference type="PANTHER" id="PTHR21373:SF0">
    <property type="entry name" value="N-ALPHA-ACETYLTRANSFERASE 35, NATC AUXILIARY SUBUNIT"/>
    <property type="match status" value="1"/>
</dbReference>
<dbReference type="PANTHER" id="PTHR21373">
    <property type="entry name" value="GLUCOSE REPRESSIBLE PROTEIN MAK10"/>
    <property type="match status" value="1"/>
</dbReference>
<dbReference type="Pfam" id="PF25789">
    <property type="entry name" value="TPR_NAA35"/>
    <property type="match status" value="1"/>
</dbReference>
<keyword evidence="7" id="KW-1185">Reference proteome</keyword>
<dbReference type="STRING" id="357750.A0A2S6CBC0"/>
<proteinExistence type="inferred from homology"/>
<evidence type="ECO:0000256" key="2">
    <source>
        <dbReference type="ARBA" id="ARBA00006289"/>
    </source>
</evidence>
<comment type="caution">
    <text evidence="6">The sequence shown here is derived from an EMBL/GenBank/DDBJ whole genome shotgun (WGS) entry which is preliminary data.</text>
</comment>
<dbReference type="Pfam" id="PF04112">
    <property type="entry name" value="Mak10"/>
    <property type="match status" value="1"/>
</dbReference>
<dbReference type="InterPro" id="IPR007244">
    <property type="entry name" value="Naa35_N"/>
</dbReference>
<feature type="domain" description="NAA35-like N-terminal" evidence="4">
    <location>
        <begin position="78"/>
        <end position="236"/>
    </location>
</feature>
<dbReference type="Proteomes" id="UP000237631">
    <property type="component" value="Unassembled WGS sequence"/>
</dbReference>
<comment type="subcellular location">
    <subcellularLocation>
        <location evidence="1">Cytoplasm</location>
    </subcellularLocation>
</comment>
<feature type="domain" description="NAA35-like TPR repeats" evidence="5">
    <location>
        <begin position="363"/>
        <end position="736"/>
    </location>
</feature>
<dbReference type="InterPro" id="IPR057982">
    <property type="entry name" value="TPR_NAA35"/>
</dbReference>
<evidence type="ECO:0000259" key="4">
    <source>
        <dbReference type="Pfam" id="PF04112"/>
    </source>
</evidence>
<evidence type="ECO:0000313" key="6">
    <source>
        <dbReference type="EMBL" id="PPJ56983.1"/>
    </source>
</evidence>
<dbReference type="AlphaFoldDB" id="A0A2S6CBC0"/>
<accession>A0A2S6CBC0</accession>